<sequence length="425" mass="47341">MKEVLAVILAGGAGKRLYPLTRDRAKPAVSFGGTYRLIDFTLSNAINSDVRKIFILSQYKSLSLHRHIRQGWNILNGEVNEFITMLPPQQRINEEWYTGTAAAVHQNLYSIRMMRPRYVLILSADHVYKMDYAKMVQYHEQTGADLTIGSIRVPAREASRFGILQTDGEGRIKGFTEKPKSLEDVPTNGNGCLGSMGIYVFSMDVLADVLERSCARGGGRDFGKDIIPSMLRSHRVMAYPFVDENKKKQSYWRDVGTIDSYWEANMDLVSVDPIFNLYDADWPIRTYHEQYPPAKTVFAGGGDGKRIGLVLDSIISNGCIISGGRVQNSVLSPGVKVNSYAEVTESILMNGVQVGRHARIRKAIIDKRVIIPPGEEIGYDLDKDRRRFTVSSLGIVVIPKGTVLPAVSISSTYARKRSDLVPAFG</sequence>
<dbReference type="CDD" id="cd02508">
    <property type="entry name" value="ADP_Glucose_PP"/>
    <property type="match status" value="1"/>
</dbReference>
<dbReference type="NCBIfam" id="TIGR02091">
    <property type="entry name" value="glgC"/>
    <property type="match status" value="1"/>
</dbReference>
<feature type="binding site" evidence="9">
    <location>
        <begin position="177"/>
        <end position="178"/>
    </location>
    <ligand>
        <name>alpha-D-glucose 1-phosphate</name>
        <dbReference type="ChEBI" id="CHEBI:58601"/>
    </ligand>
</feature>
<dbReference type="InterPro" id="IPR023049">
    <property type="entry name" value="GlgC_bac"/>
</dbReference>
<evidence type="ECO:0000256" key="2">
    <source>
        <dbReference type="ARBA" id="ARBA00022600"/>
    </source>
</evidence>
<dbReference type="Pfam" id="PF24894">
    <property type="entry name" value="Hexapep_GlmU"/>
    <property type="match status" value="1"/>
</dbReference>
<keyword evidence="6 9" id="KW-0067">ATP-binding</keyword>
<evidence type="ECO:0000256" key="6">
    <source>
        <dbReference type="ARBA" id="ARBA00022840"/>
    </source>
</evidence>
<evidence type="ECO:0000256" key="9">
    <source>
        <dbReference type="HAMAP-Rule" id="MF_00624"/>
    </source>
</evidence>
<keyword evidence="8 9" id="KW-0119">Carbohydrate metabolism</keyword>
<dbReference type="InterPro" id="IPR011831">
    <property type="entry name" value="ADP-Glc_PPase"/>
</dbReference>
<evidence type="ECO:0000256" key="5">
    <source>
        <dbReference type="ARBA" id="ARBA00022741"/>
    </source>
</evidence>
<feature type="domain" description="Glucose-1-phosphate adenylyltransferase/Bifunctional protein GlmU-like C-terminal hexapeptide" evidence="11">
    <location>
        <begin position="292"/>
        <end position="398"/>
    </location>
</feature>
<dbReference type="AlphaFoldDB" id="A0A3A4NDR9"/>
<feature type="binding site" evidence="9">
    <location>
        <position position="195"/>
    </location>
    <ligand>
        <name>alpha-D-glucose 1-phosphate</name>
        <dbReference type="ChEBI" id="CHEBI:58601"/>
    </ligand>
</feature>
<dbReference type="EC" id="2.7.7.27" evidence="9"/>
<dbReference type="Proteomes" id="UP000265882">
    <property type="component" value="Unassembled WGS sequence"/>
</dbReference>
<comment type="caution">
    <text evidence="12">The sequence shown here is derived from an EMBL/GenBank/DDBJ whole genome shotgun (WGS) entry which is preliminary data.</text>
</comment>
<comment type="function">
    <text evidence="9">Involved in the biosynthesis of ADP-glucose, a building block required for the elongation reactions to produce glycogen. Catalyzes the reaction between ATP and alpha-D-glucose 1-phosphate (G1P) to produce pyrophosphate and ADP-Glc.</text>
</comment>
<dbReference type="InterPro" id="IPR056818">
    <property type="entry name" value="GlmU/GlgC-like_hexapep"/>
</dbReference>
<feature type="binding site" evidence="9">
    <location>
        <position position="97"/>
    </location>
    <ligand>
        <name>alpha-D-glucose 1-phosphate</name>
        <dbReference type="ChEBI" id="CHEBI:58601"/>
    </ligand>
</feature>
<reference evidence="12 13" key="1">
    <citation type="journal article" date="2017" name="ISME J.">
        <title>Energy and carbon metabolisms in a deep terrestrial subsurface fluid microbial community.</title>
        <authorList>
            <person name="Momper L."/>
            <person name="Jungbluth S.P."/>
            <person name="Lee M.D."/>
            <person name="Amend J.P."/>
        </authorList>
    </citation>
    <scope>NUCLEOTIDE SEQUENCE [LARGE SCALE GENOMIC DNA]</scope>
    <source>
        <strain evidence="12">SURF_5</strain>
    </source>
</reference>
<name>A0A3A4NDR9_ABYX5</name>
<dbReference type="PROSITE" id="PS00808">
    <property type="entry name" value="ADP_GLC_PYROPHOSPH_1"/>
    <property type="match status" value="1"/>
</dbReference>
<dbReference type="InterPro" id="IPR005835">
    <property type="entry name" value="NTP_transferase_dom"/>
</dbReference>
<dbReference type="Gene3D" id="3.90.550.10">
    <property type="entry name" value="Spore Coat Polysaccharide Biosynthesis Protein SpsA, Chain A"/>
    <property type="match status" value="1"/>
</dbReference>
<comment type="subunit">
    <text evidence="9">Homotetramer.</text>
</comment>
<dbReference type="PANTHER" id="PTHR43523">
    <property type="entry name" value="GLUCOSE-1-PHOSPHATE ADENYLYLTRANSFERASE-RELATED"/>
    <property type="match status" value="1"/>
</dbReference>
<dbReference type="GO" id="GO:0005978">
    <property type="term" value="P:glycogen biosynthetic process"/>
    <property type="evidence" value="ECO:0007669"/>
    <property type="project" value="UniProtKB-UniRule"/>
</dbReference>
<dbReference type="InterPro" id="IPR011004">
    <property type="entry name" value="Trimer_LpxA-like_sf"/>
</dbReference>
<dbReference type="HAMAP" id="MF_00624">
    <property type="entry name" value="GlgC"/>
    <property type="match status" value="1"/>
</dbReference>
<keyword evidence="5 9" id="KW-0547">Nucleotide-binding</keyword>
<evidence type="ECO:0000259" key="11">
    <source>
        <dbReference type="Pfam" id="PF24894"/>
    </source>
</evidence>
<dbReference type="SUPFAM" id="SSF51161">
    <property type="entry name" value="Trimeric LpxA-like enzymes"/>
    <property type="match status" value="1"/>
</dbReference>
<dbReference type="Pfam" id="PF00483">
    <property type="entry name" value="NTP_transferase"/>
    <property type="match status" value="1"/>
</dbReference>
<feature type="domain" description="Nucleotidyl transferase" evidence="10">
    <location>
        <begin position="6"/>
        <end position="268"/>
    </location>
</feature>
<dbReference type="CDD" id="cd04651">
    <property type="entry name" value="LbH_G1P_AT_C"/>
    <property type="match status" value="1"/>
</dbReference>
<evidence type="ECO:0000256" key="7">
    <source>
        <dbReference type="ARBA" id="ARBA00023056"/>
    </source>
</evidence>
<dbReference type="GO" id="GO:0008878">
    <property type="term" value="F:glucose-1-phosphate adenylyltransferase activity"/>
    <property type="evidence" value="ECO:0007669"/>
    <property type="project" value="UniProtKB-UniRule"/>
</dbReference>
<evidence type="ECO:0000259" key="10">
    <source>
        <dbReference type="Pfam" id="PF00483"/>
    </source>
</evidence>
<protein>
    <recommendedName>
        <fullName evidence="9">Glucose-1-phosphate adenylyltransferase</fullName>
        <ecNumber evidence="9">2.7.7.27</ecNumber>
    </recommendedName>
    <alternativeName>
        <fullName evidence="9">ADP-glucose pyrophosphorylase</fullName>
        <shortName evidence="9">ADPGlc PPase</shortName>
    </alternativeName>
    <alternativeName>
        <fullName evidence="9">ADP-glucose synthase</fullName>
    </alternativeName>
</protein>
<dbReference type="SUPFAM" id="SSF53448">
    <property type="entry name" value="Nucleotide-diphospho-sugar transferases"/>
    <property type="match status" value="1"/>
</dbReference>
<feature type="site" description="Could play a key role in the communication between the regulatory and the substrate sites" evidence="9">
    <location>
        <position position="58"/>
    </location>
</feature>
<comment type="similarity">
    <text evidence="1 9">Belongs to the bacterial/plant glucose-1-phosphate adenylyltransferase family.</text>
</comment>
<proteinExistence type="inferred from homology"/>
<dbReference type="Gene3D" id="2.160.10.10">
    <property type="entry name" value="Hexapeptide repeat proteins"/>
    <property type="match status" value="1"/>
</dbReference>
<keyword evidence="3 9" id="KW-0808">Transferase</keyword>
<evidence type="ECO:0000256" key="4">
    <source>
        <dbReference type="ARBA" id="ARBA00022695"/>
    </source>
</evidence>
<dbReference type="EMBL" id="QZKU01000114">
    <property type="protein sequence ID" value="RJP17572.1"/>
    <property type="molecule type" value="Genomic_DNA"/>
</dbReference>
<feature type="binding site" evidence="9">
    <location>
        <position position="162"/>
    </location>
    <ligand>
        <name>alpha-D-glucose 1-phosphate</name>
        <dbReference type="ChEBI" id="CHEBI:58601"/>
    </ligand>
</feature>
<accession>A0A3A4NDR9</accession>
<dbReference type="UniPathway" id="UPA00164"/>
<organism evidence="12 13">
    <name type="scientific">Abyssobacteria bacterium (strain SURF_5)</name>
    <dbReference type="NCBI Taxonomy" id="2093360"/>
    <lineage>
        <taxon>Bacteria</taxon>
        <taxon>Pseudomonadati</taxon>
        <taxon>Candidatus Hydrogenedentota</taxon>
        <taxon>Candidatus Abyssobacteria</taxon>
    </lineage>
</organism>
<comment type="catalytic activity">
    <reaction evidence="9">
        <text>alpha-D-glucose 1-phosphate + ATP + H(+) = ADP-alpha-D-glucose + diphosphate</text>
        <dbReference type="Rhea" id="RHEA:12120"/>
        <dbReference type="ChEBI" id="CHEBI:15378"/>
        <dbReference type="ChEBI" id="CHEBI:30616"/>
        <dbReference type="ChEBI" id="CHEBI:33019"/>
        <dbReference type="ChEBI" id="CHEBI:57498"/>
        <dbReference type="ChEBI" id="CHEBI:58601"/>
        <dbReference type="EC" id="2.7.7.27"/>
    </reaction>
</comment>
<comment type="pathway">
    <text evidence="9">Glycan biosynthesis; glycogen biosynthesis.</text>
</comment>
<dbReference type="PANTHER" id="PTHR43523:SF2">
    <property type="entry name" value="GLUCOSE-1-PHOSPHATE ADENYLYLTRANSFERASE"/>
    <property type="match status" value="1"/>
</dbReference>
<feature type="site" description="Could play a key role in the communication between the regulatory and the substrate sites" evidence="9">
    <location>
        <position position="96"/>
    </location>
</feature>
<evidence type="ECO:0000313" key="12">
    <source>
        <dbReference type="EMBL" id="RJP17572.1"/>
    </source>
</evidence>
<dbReference type="NCBIfam" id="NF001947">
    <property type="entry name" value="PRK00725.1"/>
    <property type="match status" value="1"/>
</dbReference>
<evidence type="ECO:0000256" key="8">
    <source>
        <dbReference type="ARBA" id="ARBA00023277"/>
    </source>
</evidence>
<evidence type="ECO:0000256" key="1">
    <source>
        <dbReference type="ARBA" id="ARBA00010443"/>
    </source>
</evidence>
<dbReference type="GO" id="GO:0005524">
    <property type="term" value="F:ATP binding"/>
    <property type="evidence" value="ECO:0007669"/>
    <property type="project" value="UniProtKB-KW"/>
</dbReference>
<dbReference type="InterPro" id="IPR005836">
    <property type="entry name" value="ADP_Glu_pyroP_CS"/>
</dbReference>
<keyword evidence="7 9" id="KW-0320">Glycogen biosynthesis</keyword>
<evidence type="ECO:0000256" key="3">
    <source>
        <dbReference type="ARBA" id="ARBA00022679"/>
    </source>
</evidence>
<evidence type="ECO:0000313" key="13">
    <source>
        <dbReference type="Proteomes" id="UP000265882"/>
    </source>
</evidence>
<keyword evidence="2 9" id="KW-0321">Glycogen metabolism</keyword>
<keyword evidence="4 9" id="KW-0548">Nucleotidyltransferase</keyword>
<gene>
    <name evidence="9 12" type="primary">glgC</name>
    <name evidence="12" type="ORF">C4520_16180</name>
</gene>
<dbReference type="NCBIfam" id="NF002023">
    <property type="entry name" value="PRK00844.1"/>
    <property type="match status" value="1"/>
</dbReference>
<dbReference type="InterPro" id="IPR029044">
    <property type="entry name" value="Nucleotide-diphossugar_trans"/>
</dbReference>